<reference evidence="2 3" key="1">
    <citation type="submission" date="2021-01" db="EMBL/GenBank/DDBJ databases">
        <title>Whole genome shotgun sequence of Plantactinospora mayteni NBRC 109088.</title>
        <authorList>
            <person name="Komaki H."/>
            <person name="Tamura T."/>
        </authorList>
    </citation>
    <scope>NUCLEOTIDE SEQUENCE [LARGE SCALE GENOMIC DNA]</scope>
    <source>
        <strain evidence="2 3">NBRC 109088</strain>
    </source>
</reference>
<evidence type="ECO:0000313" key="3">
    <source>
        <dbReference type="Proteomes" id="UP000621500"/>
    </source>
</evidence>
<evidence type="ECO:0000259" key="1">
    <source>
        <dbReference type="PROSITE" id="PS51819"/>
    </source>
</evidence>
<dbReference type="Proteomes" id="UP000621500">
    <property type="component" value="Unassembled WGS sequence"/>
</dbReference>
<dbReference type="PROSITE" id="PS51819">
    <property type="entry name" value="VOC"/>
    <property type="match status" value="1"/>
</dbReference>
<comment type="caution">
    <text evidence="2">The sequence shown here is derived from an EMBL/GenBank/DDBJ whole genome shotgun (WGS) entry which is preliminary data.</text>
</comment>
<dbReference type="EMBL" id="BONX01000003">
    <property type="protein sequence ID" value="GIG94030.1"/>
    <property type="molecule type" value="Genomic_DNA"/>
</dbReference>
<keyword evidence="3" id="KW-1185">Reference proteome</keyword>
<dbReference type="PANTHER" id="PTHR43279:SF1">
    <property type="entry name" value="CATECHOL-2,3-DIOXYGENASE"/>
    <property type="match status" value="1"/>
</dbReference>
<dbReference type="Gene3D" id="3.10.180.10">
    <property type="entry name" value="2,3-Dihydroxybiphenyl 1,2-Dioxygenase, domain 1"/>
    <property type="match status" value="1"/>
</dbReference>
<feature type="domain" description="VOC" evidence="1">
    <location>
        <begin position="17"/>
        <end position="142"/>
    </location>
</feature>
<organism evidence="2 3">
    <name type="scientific">Plantactinospora mayteni</name>
    <dbReference type="NCBI Taxonomy" id="566021"/>
    <lineage>
        <taxon>Bacteria</taxon>
        <taxon>Bacillati</taxon>
        <taxon>Actinomycetota</taxon>
        <taxon>Actinomycetes</taxon>
        <taxon>Micromonosporales</taxon>
        <taxon>Micromonosporaceae</taxon>
        <taxon>Plantactinospora</taxon>
    </lineage>
</organism>
<name>A0ABQ4EH18_9ACTN</name>
<accession>A0ABQ4EH18</accession>
<dbReference type="SUPFAM" id="SSF54593">
    <property type="entry name" value="Glyoxalase/Bleomycin resistance protein/Dihydroxybiphenyl dioxygenase"/>
    <property type="match status" value="1"/>
</dbReference>
<dbReference type="InterPro" id="IPR004360">
    <property type="entry name" value="Glyas_Fos-R_dOase_dom"/>
</dbReference>
<dbReference type="Pfam" id="PF00903">
    <property type="entry name" value="Glyoxalase"/>
    <property type="match status" value="1"/>
</dbReference>
<evidence type="ECO:0000313" key="2">
    <source>
        <dbReference type="EMBL" id="GIG94030.1"/>
    </source>
</evidence>
<dbReference type="InterPro" id="IPR037523">
    <property type="entry name" value="VOC_core"/>
</dbReference>
<dbReference type="PANTHER" id="PTHR43279">
    <property type="entry name" value="CATECHOL-2,3-DIOXYGENASE"/>
    <property type="match status" value="1"/>
</dbReference>
<gene>
    <name evidence="2" type="ORF">Pma05_06030</name>
</gene>
<protein>
    <submittedName>
        <fullName evidence="2">Glyoxalase</fullName>
    </submittedName>
</protein>
<proteinExistence type="predicted"/>
<dbReference type="InterPro" id="IPR029068">
    <property type="entry name" value="Glyas_Bleomycin-R_OHBP_Dase"/>
</dbReference>
<sequence>MSGSHGGDYRGAMAIHRLNHAVLFVRDLTRSVAFYRDVLGFRQVPMTPEGFDGAAFLQAPGSTNDHDLGLFEVGSAAGPSGAGRTTVGLYHLAWEVDTLDELSVIAGRLSEAGALAGSSDHGSTKSLYGKDPDGLEFEVVWLVPADRLDEQALAARRRISRLDLDREKQRYGGQTRGGVGVSVPS</sequence>